<keyword evidence="1 3" id="KW-0547">Nucleotide-binding</keyword>
<dbReference type="Pfam" id="PF03477">
    <property type="entry name" value="ATP-cone"/>
    <property type="match status" value="1"/>
</dbReference>
<evidence type="ECO:0000256" key="2">
    <source>
        <dbReference type="ARBA" id="ARBA00022840"/>
    </source>
</evidence>
<feature type="domain" description="ATP-cone" evidence="5">
    <location>
        <begin position="7"/>
        <end position="93"/>
    </location>
</feature>
<comment type="caution">
    <text evidence="6">The sequence shown here is derived from an EMBL/GenBank/DDBJ whole genome shotgun (WGS) entry which is preliminary data.</text>
</comment>
<name>A0A7C5YRX4_UNCC3</name>
<dbReference type="EMBL" id="DRVY01000034">
    <property type="protein sequence ID" value="HHR92095.1"/>
    <property type="molecule type" value="Genomic_DNA"/>
</dbReference>
<evidence type="ECO:0000256" key="3">
    <source>
        <dbReference type="PROSITE-ProRule" id="PRU00492"/>
    </source>
</evidence>
<organism evidence="6">
    <name type="scientific">candidate division CPR3 bacterium</name>
    <dbReference type="NCBI Taxonomy" id="2268181"/>
    <lineage>
        <taxon>Bacteria</taxon>
        <taxon>Bacteria division CPR3</taxon>
    </lineage>
</organism>
<gene>
    <name evidence="6" type="ORF">ENL96_01090</name>
</gene>
<reference evidence="6" key="1">
    <citation type="journal article" date="2020" name="mSystems">
        <title>Genome- and Community-Level Interaction Insights into Carbon Utilization and Element Cycling Functions of Hydrothermarchaeota in Hydrothermal Sediment.</title>
        <authorList>
            <person name="Zhou Z."/>
            <person name="Liu Y."/>
            <person name="Xu W."/>
            <person name="Pan J."/>
            <person name="Luo Z.H."/>
            <person name="Li M."/>
        </authorList>
    </citation>
    <scope>NUCLEOTIDE SEQUENCE [LARGE SCALE GENOMIC DNA]</scope>
    <source>
        <strain evidence="6">SpSt-1042</strain>
    </source>
</reference>
<evidence type="ECO:0000259" key="5">
    <source>
        <dbReference type="PROSITE" id="PS51161"/>
    </source>
</evidence>
<protein>
    <recommendedName>
        <fullName evidence="5">ATP-cone domain-containing protein</fullName>
    </recommendedName>
</protein>
<accession>A0A7C5YRX4</accession>
<feature type="region of interest" description="Disordered" evidence="4">
    <location>
        <begin position="78"/>
        <end position="144"/>
    </location>
</feature>
<evidence type="ECO:0000313" key="6">
    <source>
        <dbReference type="EMBL" id="HHR92095.1"/>
    </source>
</evidence>
<dbReference type="GO" id="GO:0005524">
    <property type="term" value="F:ATP binding"/>
    <property type="evidence" value="ECO:0007669"/>
    <property type="project" value="UniProtKB-UniRule"/>
</dbReference>
<evidence type="ECO:0000256" key="4">
    <source>
        <dbReference type="SAM" id="MobiDB-lite"/>
    </source>
</evidence>
<keyword evidence="2 3" id="KW-0067">ATP-binding</keyword>
<feature type="compositionally biased region" description="Polar residues" evidence="4">
    <location>
        <begin position="91"/>
        <end position="116"/>
    </location>
</feature>
<feature type="compositionally biased region" description="Low complexity" evidence="4">
    <location>
        <begin position="117"/>
        <end position="127"/>
    </location>
</feature>
<dbReference type="PROSITE" id="PS51161">
    <property type="entry name" value="ATP_CONE"/>
    <property type="match status" value="1"/>
</dbReference>
<sequence length="144" mass="15892">MEDMSQIVVHKKDGRLEPFMREKVVNGMVKAGATQEQANNIADQIERWILETAQKRVVETLDIRAKLLELLRPINPQAATSFESYVKPTSMPGQTTTPVPNQPQGQLTPPENITNIPPSQTGPQAAPQTPPIMPTPPLPPQPMQ</sequence>
<dbReference type="AlphaFoldDB" id="A0A7C5YRX4"/>
<feature type="compositionally biased region" description="Pro residues" evidence="4">
    <location>
        <begin position="128"/>
        <end position="144"/>
    </location>
</feature>
<dbReference type="InterPro" id="IPR005144">
    <property type="entry name" value="ATP-cone_dom"/>
</dbReference>
<evidence type="ECO:0000256" key="1">
    <source>
        <dbReference type="ARBA" id="ARBA00022741"/>
    </source>
</evidence>
<proteinExistence type="predicted"/>